<organism evidence="2 3">
    <name type="scientific">Manduca sexta</name>
    <name type="common">Tobacco hawkmoth</name>
    <name type="synonym">Tobacco hornworm</name>
    <dbReference type="NCBI Taxonomy" id="7130"/>
    <lineage>
        <taxon>Eukaryota</taxon>
        <taxon>Metazoa</taxon>
        <taxon>Ecdysozoa</taxon>
        <taxon>Arthropoda</taxon>
        <taxon>Hexapoda</taxon>
        <taxon>Insecta</taxon>
        <taxon>Pterygota</taxon>
        <taxon>Neoptera</taxon>
        <taxon>Endopterygota</taxon>
        <taxon>Lepidoptera</taxon>
        <taxon>Glossata</taxon>
        <taxon>Ditrysia</taxon>
        <taxon>Bombycoidea</taxon>
        <taxon>Sphingidae</taxon>
        <taxon>Sphinginae</taxon>
        <taxon>Sphingini</taxon>
        <taxon>Manduca</taxon>
    </lineage>
</organism>
<comment type="caution">
    <text evidence="2">The sequence shown here is derived from an EMBL/GenBank/DDBJ whole genome shotgun (WGS) entry which is preliminary data.</text>
</comment>
<dbReference type="Pfam" id="PF12259">
    <property type="entry name" value="Baculo_F"/>
    <property type="match status" value="1"/>
</dbReference>
<reference evidence="2" key="1">
    <citation type="journal article" date="2016" name="Insect Biochem. Mol. Biol.">
        <title>Multifaceted biological insights from a draft genome sequence of the tobacco hornworm moth, Manduca sexta.</title>
        <authorList>
            <person name="Kanost M.R."/>
            <person name="Arrese E.L."/>
            <person name="Cao X."/>
            <person name="Chen Y.R."/>
            <person name="Chellapilla S."/>
            <person name="Goldsmith M.R."/>
            <person name="Grosse-Wilde E."/>
            <person name="Heckel D.G."/>
            <person name="Herndon N."/>
            <person name="Jiang H."/>
            <person name="Papanicolaou A."/>
            <person name="Qu J."/>
            <person name="Soulages J.L."/>
            <person name="Vogel H."/>
            <person name="Walters J."/>
            <person name="Waterhouse R.M."/>
            <person name="Ahn S.J."/>
            <person name="Almeida F.C."/>
            <person name="An C."/>
            <person name="Aqrawi P."/>
            <person name="Bretschneider A."/>
            <person name="Bryant W.B."/>
            <person name="Bucks S."/>
            <person name="Chao H."/>
            <person name="Chevignon G."/>
            <person name="Christen J.M."/>
            <person name="Clarke D.F."/>
            <person name="Dittmer N.T."/>
            <person name="Ferguson L.C.F."/>
            <person name="Garavelou S."/>
            <person name="Gordon K.H.J."/>
            <person name="Gunaratna R.T."/>
            <person name="Han Y."/>
            <person name="Hauser F."/>
            <person name="He Y."/>
            <person name="Heidel-Fischer H."/>
            <person name="Hirsh A."/>
            <person name="Hu Y."/>
            <person name="Jiang H."/>
            <person name="Kalra D."/>
            <person name="Klinner C."/>
            <person name="Konig C."/>
            <person name="Kovar C."/>
            <person name="Kroll A.R."/>
            <person name="Kuwar S.S."/>
            <person name="Lee S.L."/>
            <person name="Lehman R."/>
            <person name="Li K."/>
            <person name="Li Z."/>
            <person name="Liang H."/>
            <person name="Lovelace S."/>
            <person name="Lu Z."/>
            <person name="Mansfield J.H."/>
            <person name="McCulloch K.J."/>
            <person name="Mathew T."/>
            <person name="Morton B."/>
            <person name="Muzny D.M."/>
            <person name="Neunemann D."/>
            <person name="Ongeri F."/>
            <person name="Pauchet Y."/>
            <person name="Pu L.L."/>
            <person name="Pyrousis I."/>
            <person name="Rao X.J."/>
            <person name="Redding A."/>
            <person name="Roesel C."/>
            <person name="Sanchez-Gracia A."/>
            <person name="Schaack S."/>
            <person name="Shukla A."/>
            <person name="Tetreau G."/>
            <person name="Wang Y."/>
            <person name="Xiong G.H."/>
            <person name="Traut W."/>
            <person name="Walsh T.K."/>
            <person name="Worley K.C."/>
            <person name="Wu D."/>
            <person name="Wu W."/>
            <person name="Wu Y.Q."/>
            <person name="Zhang X."/>
            <person name="Zou Z."/>
            <person name="Zucker H."/>
            <person name="Briscoe A.D."/>
            <person name="Burmester T."/>
            <person name="Clem R.J."/>
            <person name="Feyereisen R."/>
            <person name="Grimmelikhuijzen C.J.P."/>
            <person name="Hamodrakas S.J."/>
            <person name="Hansson B.S."/>
            <person name="Huguet E."/>
            <person name="Jermiin L.S."/>
            <person name="Lan Q."/>
            <person name="Lehman H.K."/>
            <person name="Lorenzen M."/>
            <person name="Merzendorfer H."/>
            <person name="Michalopoulos I."/>
            <person name="Morton D.B."/>
            <person name="Muthukrishnan S."/>
            <person name="Oakeshott J.G."/>
            <person name="Palmer W."/>
            <person name="Park Y."/>
            <person name="Passarelli A.L."/>
            <person name="Rozas J."/>
            <person name="Schwartz L.M."/>
            <person name="Smith W."/>
            <person name="Southgate A."/>
            <person name="Vilcinskas A."/>
            <person name="Vogt R."/>
            <person name="Wang P."/>
            <person name="Werren J."/>
            <person name="Yu X.Q."/>
            <person name="Zhou J.J."/>
            <person name="Brown S.J."/>
            <person name="Scherer S.E."/>
            <person name="Richards S."/>
            <person name="Blissard G.W."/>
        </authorList>
    </citation>
    <scope>NUCLEOTIDE SEQUENCE</scope>
</reference>
<evidence type="ECO:0000313" key="2">
    <source>
        <dbReference type="EMBL" id="KAG6446896.1"/>
    </source>
</evidence>
<name>A0A921YVR6_MANSE</name>
<sequence>MIDTIESRLQYLGLKTVGFKSAYRQKRGLIDGLGSIIKAITGNIDQNDAIKIDSEIKQLQTTANNNAAGQRKTLSIKKEFMQNYDNNLKKIRNNQKKICRAIDRFSQRTTDLEKNFETISIFNELERSFRQLYDRLETPETALTFSHLVKMHPCIIDPAYLIEELNYIQNSVDVSLAVDPDIKYIHLWERIITVKAYSTNNSLNLILVIPLVATQTYNLLHLYSVPNDNNVILIPKNPTLILGNDNFAYPNEPCNSIPEDIIFTHLQWQDLRQSNDCIAQLLQHQEPHNCTHAMAAFEDNIIQQIKDNYWIIILKQEEVIKTTCGNDIQYQRNKGVFLLTIDSNCKVQIRNRILMTHQKFIKIKETIPLPHTQQITRTIPVKIDTKNLDLDNLKEALKQINSVKIDSNNTPNIPTIPSWLFIVQYIITLAGSGAAFYILYWKPKSAQTSAQQLAVEDPLQQPLQPSGRLILKGGGVMSQ</sequence>
<dbReference type="EMBL" id="JH668338">
    <property type="protein sequence ID" value="KAG6446896.1"/>
    <property type="molecule type" value="Genomic_DNA"/>
</dbReference>
<feature type="transmembrane region" description="Helical" evidence="1">
    <location>
        <begin position="419"/>
        <end position="440"/>
    </location>
</feature>
<evidence type="ECO:0000256" key="1">
    <source>
        <dbReference type="SAM" id="Phobius"/>
    </source>
</evidence>
<reference evidence="2" key="2">
    <citation type="submission" date="2020-12" db="EMBL/GenBank/DDBJ databases">
        <authorList>
            <person name="Kanost M."/>
        </authorList>
    </citation>
    <scope>NUCLEOTIDE SEQUENCE</scope>
</reference>
<keyword evidence="1" id="KW-0812">Transmembrane</keyword>
<accession>A0A921YVR6</accession>
<evidence type="ECO:0008006" key="4">
    <source>
        <dbReference type="Google" id="ProtNLM"/>
    </source>
</evidence>
<keyword evidence="3" id="KW-1185">Reference proteome</keyword>
<protein>
    <recommendedName>
        <fullName evidence="4">Envelope protein</fullName>
    </recommendedName>
</protein>
<proteinExistence type="predicted"/>
<gene>
    <name evidence="2" type="ORF">O3G_MSEX004672</name>
</gene>
<dbReference type="InterPro" id="IPR022048">
    <property type="entry name" value="Envelope_fusion-like"/>
</dbReference>
<keyword evidence="1" id="KW-0472">Membrane</keyword>
<keyword evidence="1" id="KW-1133">Transmembrane helix</keyword>
<evidence type="ECO:0000313" key="3">
    <source>
        <dbReference type="Proteomes" id="UP000791440"/>
    </source>
</evidence>
<dbReference type="Proteomes" id="UP000791440">
    <property type="component" value="Unassembled WGS sequence"/>
</dbReference>
<dbReference type="AlphaFoldDB" id="A0A921YVR6"/>